<feature type="compositionally biased region" description="Basic residues" evidence="1">
    <location>
        <begin position="407"/>
        <end position="431"/>
    </location>
</feature>
<protein>
    <submittedName>
        <fullName evidence="2">Uncharacterized protein</fullName>
    </submittedName>
</protein>
<gene>
    <name evidence="2" type="ORF">AZE42_03869</name>
</gene>
<dbReference type="Proteomes" id="UP000183567">
    <property type="component" value="Unassembled WGS sequence"/>
</dbReference>
<feature type="compositionally biased region" description="Polar residues" evidence="1">
    <location>
        <begin position="596"/>
        <end position="653"/>
    </location>
</feature>
<feature type="region of interest" description="Disordered" evidence="1">
    <location>
        <begin position="75"/>
        <end position="141"/>
    </location>
</feature>
<evidence type="ECO:0000313" key="3">
    <source>
        <dbReference type="Proteomes" id="UP000183567"/>
    </source>
</evidence>
<feature type="compositionally biased region" description="Basic and acidic residues" evidence="1">
    <location>
        <begin position="299"/>
        <end position="316"/>
    </location>
</feature>
<feature type="region of interest" description="Disordered" evidence="1">
    <location>
        <begin position="747"/>
        <end position="778"/>
    </location>
</feature>
<feature type="compositionally biased region" description="Polar residues" evidence="1">
    <location>
        <begin position="451"/>
        <end position="461"/>
    </location>
</feature>
<dbReference type="STRING" id="180088.A0A1J8R6U3"/>
<feature type="region of interest" description="Disordered" evidence="1">
    <location>
        <begin position="596"/>
        <end position="659"/>
    </location>
</feature>
<feature type="compositionally biased region" description="Low complexity" evidence="1">
    <location>
        <begin position="320"/>
        <end position="332"/>
    </location>
</feature>
<sequence length="1050" mass="115707">MSFPDVAAESLRPILLRSSTPGIPFSLLSVHQLIPFLPCSVAPNEKVLLYLEGMQRESMGFGSPTSTVIRNGLPSARRSAFGNDDELDSNIQDGRKTESARSVMHEPGPQDPPGPRYESFDSGPSFGNKGPLPDFAPGTGAPHWCGWESSVAGPTRVPLPMSVTSPTTFNINIEPPSTPSGSKSRKSTSQGGAPSKSHKSIASGVESDSRETVRGHHNTPSKAPTTRSAAPEEAPTSPRQSRAGSRSQVPTDYPPLPPSTLLSPPGRASQLPLSPRSYHRAPSVSPSDSPSQAPFKAARKAERERELKEKEREKMRSVVSGGAMSDADGAASKRGGPISAAGGPMSPSHHNRPFSPYRHAATQEDLLFLASAAQVQKQASSQLNALSQLNVNTSQLNGGGGGSKLSHVSHHSHHTHQSHVSHQSHHSHHTHQSQSRARSLSNVEDDGGATPTPSRPHSPSFSLDPAEEELVAKALAARGAGNRTSYAPSTLEPEIVNSHFHDMDLCILLHQMDDNTTHEVVKKALRKALRQRVKKLGMKFDQESIRQYRKSFHNHDPSVHLDAAFEPPNMQEPPEWAKELMNGMIRVQERLETLSPQTMSAPMPARSQQSYAESAASREQYQQETEYSENMDQYGQTPRTQTVNINTQPTGTIPESMYQGGETPIMDEETDLYADHTEIEQRFGAATITETRGMSEFMSGDRDDSPGQQFLEEELYKLRVKPGGSQSAITHKTWEVARDDQDEFEEGHGAFTESGLPEIPDSERRQPSPPLPPLPGQEISRREMVPSQNSQVWNHGNDYGDASPPWQRIHQRLLSWAIIWPMSEIDGALSSTTRGQQVDEVALSIWSTQTYKRYVRSRMTDTPGGRVDRLFVPPNMADAISTAVFNGRHGDACGMLRDLWAPFGFEGAPRLIVVLAKHRSDANHWVVHRFSLPDGALTTYDSYPERTLPDGRPLGWWFAIRVAWPGAIYANPDHLMQKMVRLHRPMQLNIDNSVAAAGIWRNVLMGSRAERSLDLERLRDLINTEVKNLRQRKQQGKLSISSPKANWEDA</sequence>
<feature type="compositionally biased region" description="Polar residues" evidence="1">
    <location>
        <begin position="162"/>
        <end position="171"/>
    </location>
</feature>
<name>A0A1J8R6U3_9AGAM</name>
<dbReference type="EMBL" id="LVVM01000969">
    <property type="protein sequence ID" value="OJA19612.1"/>
    <property type="molecule type" value="Genomic_DNA"/>
</dbReference>
<evidence type="ECO:0000313" key="2">
    <source>
        <dbReference type="EMBL" id="OJA19612.1"/>
    </source>
</evidence>
<dbReference type="AlphaFoldDB" id="A0A1J8R6U3"/>
<evidence type="ECO:0000256" key="1">
    <source>
        <dbReference type="SAM" id="MobiDB-lite"/>
    </source>
</evidence>
<feature type="compositionally biased region" description="Polar residues" evidence="1">
    <location>
        <begin position="218"/>
        <end position="228"/>
    </location>
</feature>
<accession>A0A1J8R6U3</accession>
<feature type="compositionally biased region" description="Polar residues" evidence="1">
    <location>
        <begin position="237"/>
        <end position="250"/>
    </location>
</feature>
<proteinExistence type="predicted"/>
<reference evidence="2 3" key="1">
    <citation type="submission" date="2016-03" db="EMBL/GenBank/DDBJ databases">
        <title>Comparative genomics of the ectomycorrhizal sister species Rhizopogon vinicolor and Rhizopogon vesiculosus (Basidiomycota: Boletales) reveals a divergence of the mating type B locus.</title>
        <authorList>
            <person name="Mujic A.B."/>
            <person name="Kuo A."/>
            <person name="Tritt A."/>
            <person name="Lipzen A."/>
            <person name="Chen C."/>
            <person name="Johnson J."/>
            <person name="Sharma A."/>
            <person name="Barry K."/>
            <person name="Grigoriev I.V."/>
            <person name="Spatafora J.W."/>
        </authorList>
    </citation>
    <scope>NUCLEOTIDE SEQUENCE [LARGE SCALE GENOMIC DNA]</scope>
    <source>
        <strain evidence="2 3">AM-OR11-056</strain>
    </source>
</reference>
<feature type="compositionally biased region" description="Polar residues" evidence="1">
    <location>
        <begin position="179"/>
        <end position="192"/>
    </location>
</feature>
<comment type="caution">
    <text evidence="2">The sequence shown here is derived from an EMBL/GenBank/DDBJ whole genome shotgun (WGS) entry which is preliminary data.</text>
</comment>
<dbReference type="OrthoDB" id="2562444at2759"/>
<organism evidence="2 3">
    <name type="scientific">Rhizopogon vesiculosus</name>
    <dbReference type="NCBI Taxonomy" id="180088"/>
    <lineage>
        <taxon>Eukaryota</taxon>
        <taxon>Fungi</taxon>
        <taxon>Dikarya</taxon>
        <taxon>Basidiomycota</taxon>
        <taxon>Agaricomycotina</taxon>
        <taxon>Agaricomycetes</taxon>
        <taxon>Agaricomycetidae</taxon>
        <taxon>Boletales</taxon>
        <taxon>Suillineae</taxon>
        <taxon>Rhizopogonaceae</taxon>
        <taxon>Rhizopogon</taxon>
    </lineage>
</organism>
<feature type="region of interest" description="Disordered" evidence="1">
    <location>
        <begin position="158"/>
        <end position="356"/>
    </location>
</feature>
<keyword evidence="3" id="KW-1185">Reference proteome</keyword>
<feature type="region of interest" description="Disordered" evidence="1">
    <location>
        <begin position="394"/>
        <end position="463"/>
    </location>
</feature>